<keyword evidence="4 7" id="KW-0812">Transmembrane</keyword>
<feature type="transmembrane region" description="Helical" evidence="7">
    <location>
        <begin position="48"/>
        <end position="71"/>
    </location>
</feature>
<comment type="subcellular location">
    <subcellularLocation>
        <location evidence="1 7">Cell membrane</location>
        <topology evidence="1 7">Multi-pass membrane protein</topology>
    </subcellularLocation>
</comment>
<dbReference type="STRING" id="28234.SAMN04488588_0008"/>
<dbReference type="Proteomes" id="UP000297288">
    <property type="component" value="Unassembled WGS sequence"/>
</dbReference>
<keyword evidence="11" id="KW-1185">Reference proteome</keyword>
<protein>
    <submittedName>
        <fullName evidence="10">ABC transporter permease subunit</fullName>
    </submittedName>
    <submittedName>
        <fullName evidence="9">D-methionine transport system permease protein</fullName>
    </submittedName>
</protein>
<evidence type="ECO:0000256" key="1">
    <source>
        <dbReference type="ARBA" id="ARBA00004651"/>
    </source>
</evidence>
<dbReference type="OrthoDB" id="9793490at2"/>
<dbReference type="AlphaFoldDB" id="A0A1G6HP82"/>
<dbReference type="SUPFAM" id="SSF161098">
    <property type="entry name" value="MetI-like"/>
    <property type="match status" value="1"/>
</dbReference>
<dbReference type="EMBL" id="SRME01000001">
    <property type="protein sequence ID" value="TGG88867.1"/>
    <property type="molecule type" value="Genomic_DNA"/>
</dbReference>
<dbReference type="InterPro" id="IPR051322">
    <property type="entry name" value="AA_ABC_Transporter_Permease"/>
</dbReference>
<accession>A0A1G6HP82</accession>
<dbReference type="PANTHER" id="PTHR30450">
    <property type="entry name" value="ABC TRANSPORTER PERMEASE"/>
    <property type="match status" value="1"/>
</dbReference>
<evidence type="ECO:0000313" key="11">
    <source>
        <dbReference type="Proteomes" id="UP000199322"/>
    </source>
</evidence>
<dbReference type="CDD" id="cd06261">
    <property type="entry name" value="TM_PBP2"/>
    <property type="match status" value="1"/>
</dbReference>
<evidence type="ECO:0000256" key="4">
    <source>
        <dbReference type="ARBA" id="ARBA00022692"/>
    </source>
</evidence>
<gene>
    <name evidence="10" type="ORF">E4650_01345</name>
    <name evidence="9" type="ORF">SAMN04488588_0008</name>
</gene>
<keyword evidence="6 7" id="KW-0472">Membrane</keyword>
<organism evidence="9 11">
    <name type="scientific">Geotoga petraea</name>
    <dbReference type="NCBI Taxonomy" id="28234"/>
    <lineage>
        <taxon>Bacteria</taxon>
        <taxon>Thermotogati</taxon>
        <taxon>Thermotogota</taxon>
        <taxon>Thermotogae</taxon>
        <taxon>Petrotogales</taxon>
        <taxon>Petrotogaceae</taxon>
        <taxon>Geotoga</taxon>
    </lineage>
</organism>
<feature type="transmembrane region" description="Helical" evidence="7">
    <location>
        <begin position="77"/>
        <end position="99"/>
    </location>
</feature>
<dbReference type="PROSITE" id="PS50928">
    <property type="entry name" value="ABC_TM1"/>
    <property type="match status" value="1"/>
</dbReference>
<dbReference type="Proteomes" id="UP000199322">
    <property type="component" value="Unassembled WGS sequence"/>
</dbReference>
<dbReference type="InterPro" id="IPR035906">
    <property type="entry name" value="MetI-like_sf"/>
</dbReference>
<dbReference type="GO" id="GO:0048473">
    <property type="term" value="P:D-methionine transmembrane transport"/>
    <property type="evidence" value="ECO:0007669"/>
    <property type="project" value="TreeGrafter"/>
</dbReference>
<reference evidence="10 12" key="2">
    <citation type="submission" date="2019-04" db="EMBL/GenBank/DDBJ databases">
        <title>Draft genome sequence data and analysis of a Fermenting Bacterium, Geotoga petraea strain HO-Geo1, isolated from heavy-oil petroleum reservoir in Russia.</title>
        <authorList>
            <person name="Grouzdev D.S."/>
            <person name="Semenova E.M."/>
            <person name="Sokolova D.S."/>
            <person name="Tourova T.P."/>
            <person name="Poltaraus A.B."/>
            <person name="Nazina T.N."/>
        </authorList>
    </citation>
    <scope>NUCLEOTIDE SEQUENCE [LARGE SCALE GENOMIC DNA]</scope>
    <source>
        <strain evidence="10 12">HO-Geo1</strain>
    </source>
</reference>
<feature type="transmembrane region" description="Helical" evidence="7">
    <location>
        <begin position="12"/>
        <end position="36"/>
    </location>
</feature>
<evidence type="ECO:0000313" key="12">
    <source>
        <dbReference type="Proteomes" id="UP000297288"/>
    </source>
</evidence>
<evidence type="ECO:0000256" key="7">
    <source>
        <dbReference type="RuleBase" id="RU363032"/>
    </source>
</evidence>
<evidence type="ECO:0000259" key="8">
    <source>
        <dbReference type="PROSITE" id="PS50928"/>
    </source>
</evidence>
<name>A0A1G6HP82_9BACT</name>
<evidence type="ECO:0000256" key="6">
    <source>
        <dbReference type="ARBA" id="ARBA00023136"/>
    </source>
</evidence>
<dbReference type="PANTHER" id="PTHR30450:SF1">
    <property type="entry name" value="D-METHIONINE TRANSPORT SYSTEM PERMEASE PROTEIN METI-RELATED"/>
    <property type="match status" value="1"/>
</dbReference>
<dbReference type="GO" id="GO:0005886">
    <property type="term" value="C:plasma membrane"/>
    <property type="evidence" value="ECO:0007669"/>
    <property type="project" value="UniProtKB-SubCell"/>
</dbReference>
<feature type="transmembrane region" description="Helical" evidence="7">
    <location>
        <begin position="184"/>
        <end position="203"/>
    </location>
</feature>
<dbReference type="RefSeq" id="WP_091401613.1">
    <property type="nucleotide sequence ID" value="NZ_FMYV01000001.1"/>
</dbReference>
<comment type="similarity">
    <text evidence="7">Belongs to the binding-protein-dependent transport system permease family.</text>
</comment>
<keyword evidence="2 7" id="KW-0813">Transport</keyword>
<evidence type="ECO:0000256" key="3">
    <source>
        <dbReference type="ARBA" id="ARBA00022475"/>
    </source>
</evidence>
<sequence length="212" mass="23619">MIDEFIRATLETIYMTFVSGGISIIFGIPLGILLFFLSRSKKSLNRRIYYFVDFFVNVFRSIPFIILIILLIPLTKIIIGTIIGPNSAIVALSIAAIPFMGRLAENSFNNLSQGLIDTATVLGMNKRQFVFKILIPESLADIISGITLLLINLITFTAIAGAVGAGGLGAMAINYGYQRFRWDILWLDVIILIFITQLIQYYGNKLSKSLRK</sequence>
<evidence type="ECO:0000313" key="9">
    <source>
        <dbReference type="EMBL" id="SDB95306.1"/>
    </source>
</evidence>
<reference evidence="9 11" key="1">
    <citation type="submission" date="2016-10" db="EMBL/GenBank/DDBJ databases">
        <authorList>
            <person name="de Groot N.N."/>
        </authorList>
    </citation>
    <scope>NUCLEOTIDE SEQUENCE [LARGE SCALE GENOMIC DNA]</scope>
    <source>
        <strain evidence="9 11">WG14</strain>
    </source>
</reference>
<dbReference type="EMBL" id="FMYV01000001">
    <property type="protein sequence ID" value="SDB95306.1"/>
    <property type="molecule type" value="Genomic_DNA"/>
</dbReference>
<keyword evidence="5 7" id="KW-1133">Transmembrane helix</keyword>
<keyword evidence="3" id="KW-1003">Cell membrane</keyword>
<dbReference type="Gene3D" id="1.10.3720.10">
    <property type="entry name" value="MetI-like"/>
    <property type="match status" value="1"/>
</dbReference>
<evidence type="ECO:0000256" key="2">
    <source>
        <dbReference type="ARBA" id="ARBA00022448"/>
    </source>
</evidence>
<dbReference type="InterPro" id="IPR000515">
    <property type="entry name" value="MetI-like"/>
</dbReference>
<evidence type="ECO:0000256" key="5">
    <source>
        <dbReference type="ARBA" id="ARBA00022989"/>
    </source>
</evidence>
<proteinExistence type="inferred from homology"/>
<feature type="domain" description="ABC transmembrane type-1" evidence="8">
    <location>
        <begin position="9"/>
        <end position="203"/>
    </location>
</feature>
<dbReference type="Pfam" id="PF00528">
    <property type="entry name" value="BPD_transp_1"/>
    <property type="match status" value="1"/>
</dbReference>
<evidence type="ECO:0000313" key="10">
    <source>
        <dbReference type="EMBL" id="TGG88867.1"/>
    </source>
</evidence>